<feature type="region of interest" description="Disordered" evidence="1">
    <location>
        <begin position="506"/>
        <end position="589"/>
    </location>
</feature>
<feature type="compositionally biased region" description="Basic and acidic residues" evidence="1">
    <location>
        <begin position="527"/>
        <end position="548"/>
    </location>
</feature>
<dbReference type="AlphaFoldDB" id="A0ABD2M203"/>
<keyword evidence="3" id="KW-1185">Reference proteome</keyword>
<feature type="region of interest" description="Disordered" evidence="1">
    <location>
        <begin position="243"/>
        <end position="262"/>
    </location>
</feature>
<feature type="region of interest" description="Disordered" evidence="1">
    <location>
        <begin position="1"/>
        <end position="40"/>
    </location>
</feature>
<evidence type="ECO:0000313" key="2">
    <source>
        <dbReference type="EMBL" id="KAL3121553.1"/>
    </source>
</evidence>
<reference evidence="2 3" key="1">
    <citation type="submission" date="2024-10" db="EMBL/GenBank/DDBJ databases">
        <authorList>
            <person name="Kim D."/>
        </authorList>
    </citation>
    <scope>NUCLEOTIDE SEQUENCE [LARGE SCALE GENOMIC DNA]</scope>
    <source>
        <strain evidence="2">BH-2024</strain>
    </source>
</reference>
<feature type="compositionally biased region" description="Polar residues" evidence="1">
    <location>
        <begin position="513"/>
        <end position="524"/>
    </location>
</feature>
<feature type="region of interest" description="Disordered" evidence="1">
    <location>
        <begin position="431"/>
        <end position="490"/>
    </location>
</feature>
<feature type="compositionally biased region" description="Low complexity" evidence="1">
    <location>
        <begin position="563"/>
        <end position="574"/>
    </location>
</feature>
<evidence type="ECO:0000313" key="3">
    <source>
        <dbReference type="Proteomes" id="UP001620626"/>
    </source>
</evidence>
<evidence type="ECO:0000256" key="1">
    <source>
        <dbReference type="SAM" id="MobiDB-lite"/>
    </source>
</evidence>
<dbReference type="EMBL" id="JBICBT010000184">
    <property type="protein sequence ID" value="KAL3121553.1"/>
    <property type="molecule type" value="Genomic_DNA"/>
</dbReference>
<feature type="region of interest" description="Disordered" evidence="1">
    <location>
        <begin position="159"/>
        <end position="211"/>
    </location>
</feature>
<dbReference type="Proteomes" id="UP001620626">
    <property type="component" value="Unassembled WGS sequence"/>
</dbReference>
<name>A0ABD2M203_9BILA</name>
<protein>
    <submittedName>
        <fullName evidence="2">Uncharacterized protein</fullName>
    </submittedName>
</protein>
<feature type="compositionally biased region" description="Gly residues" evidence="1">
    <location>
        <begin position="199"/>
        <end position="208"/>
    </location>
</feature>
<gene>
    <name evidence="2" type="ORF">niasHT_009030</name>
</gene>
<feature type="compositionally biased region" description="Polar residues" evidence="1">
    <location>
        <begin position="629"/>
        <end position="638"/>
    </location>
</feature>
<feature type="region of interest" description="Disordered" evidence="1">
    <location>
        <begin position="615"/>
        <end position="658"/>
    </location>
</feature>
<feature type="compositionally biased region" description="Acidic residues" evidence="1">
    <location>
        <begin position="61"/>
        <end position="73"/>
    </location>
</feature>
<proteinExistence type="predicted"/>
<accession>A0ABD2M203</accession>
<comment type="caution">
    <text evidence="2">The sequence shown here is derived from an EMBL/GenBank/DDBJ whole genome shotgun (WGS) entry which is preliminary data.</text>
</comment>
<organism evidence="2 3">
    <name type="scientific">Heterodera trifolii</name>
    <dbReference type="NCBI Taxonomy" id="157864"/>
    <lineage>
        <taxon>Eukaryota</taxon>
        <taxon>Metazoa</taxon>
        <taxon>Ecdysozoa</taxon>
        <taxon>Nematoda</taxon>
        <taxon>Chromadorea</taxon>
        <taxon>Rhabditida</taxon>
        <taxon>Tylenchina</taxon>
        <taxon>Tylenchomorpha</taxon>
        <taxon>Tylenchoidea</taxon>
        <taxon>Heteroderidae</taxon>
        <taxon>Heteroderinae</taxon>
        <taxon>Heterodera</taxon>
    </lineage>
</organism>
<feature type="region of interest" description="Disordered" evidence="1">
    <location>
        <begin position="55"/>
        <end position="118"/>
    </location>
</feature>
<sequence length="658" mass="71938">MIKNLKNLFKPPTKRREKENEDPFLLANTHSSHYGGGQRRTHVGRSILQRRVNFRGQQQGEDFDQDQDSEDGGSEVTLTTAANEPHHGRQALPNPYSVVTEPKKNRGPRSCPGGGRAFDLDEELLSHRSGGRGGTRRGGAHQQQQFLDDSLLDTRSEFIAPPQQQRQQHRRSCRRRAVPAETGDEPSQQQQQPLREIGNNGGGGGGGRAMSSRRLSVADFYPFDANRHHLSVVSSASSRYKNVPPQLTERQTRKNFSPDEDSGAEWEIWNLNRLYHMERAKRKEIQQKLRSQLEDNELLRNQYNTLWLNYNYLLARQQQTQQQNAASVFPPNFPTFPSDLLDYGGGIFNSWNGGTPSSSSAVPSTPAGATNAMRPPAPTIGLPAHLWPPHSVLPSAAALPAPNAVVQQQRNGGGAGEQLASLFSAVSIDQQQQQQLQLSHNEPPIGNHRRQQSAPPPIPPREHNGTAAGVSTGRGNGGGQLQHHAGKLSGDKGIAAGIEEEDELKDFRRGQHNTDSFSGSSRPTTGELREMEQLKEDLVTDSSKESHHNTTPADDDDERQAISDSSSFPPNYSSLTTPEAARGGGATRKNNGTFLGTSFSADPICAAGGVAFALTDSPTPPPKDDGYATSETNLSEMGTSKEEKQSRVVGMHRSKSLE</sequence>
<feature type="compositionally biased region" description="Basic residues" evidence="1">
    <location>
        <begin position="167"/>
        <end position="177"/>
    </location>
</feature>